<sequence>MGSPPSRRRCGDVSRPVRGAFNLRGPSDSKGQSRATIPASSACRRRMRTEIGGRKRGRSMREGWALGLLEECCSSSPTARMPASPSASKWLAAAGQ</sequence>
<comment type="caution">
    <text evidence="2">The sequence shown here is derived from an EMBL/GenBank/DDBJ whole genome shotgun (WGS) entry which is preliminary data.</text>
</comment>
<accession>A0A8H6RXH9</accession>
<dbReference type="EMBL" id="JACAZF010000019">
    <property type="protein sequence ID" value="KAF7288741.1"/>
    <property type="molecule type" value="Genomic_DNA"/>
</dbReference>
<organism evidence="2 3">
    <name type="scientific">Mycena indigotica</name>
    <dbReference type="NCBI Taxonomy" id="2126181"/>
    <lineage>
        <taxon>Eukaryota</taxon>
        <taxon>Fungi</taxon>
        <taxon>Dikarya</taxon>
        <taxon>Basidiomycota</taxon>
        <taxon>Agaricomycotina</taxon>
        <taxon>Agaricomycetes</taxon>
        <taxon>Agaricomycetidae</taxon>
        <taxon>Agaricales</taxon>
        <taxon>Marasmiineae</taxon>
        <taxon>Mycenaceae</taxon>
        <taxon>Mycena</taxon>
    </lineage>
</organism>
<dbReference type="Proteomes" id="UP000636479">
    <property type="component" value="Unassembled WGS sequence"/>
</dbReference>
<name>A0A8H6RXH9_9AGAR</name>
<dbReference type="GeneID" id="59353098"/>
<reference evidence="2" key="1">
    <citation type="submission" date="2020-05" db="EMBL/GenBank/DDBJ databases">
        <title>Mycena genomes resolve the evolution of fungal bioluminescence.</title>
        <authorList>
            <person name="Tsai I.J."/>
        </authorList>
    </citation>
    <scope>NUCLEOTIDE SEQUENCE</scope>
    <source>
        <strain evidence="2">171206Taipei</strain>
    </source>
</reference>
<evidence type="ECO:0000313" key="3">
    <source>
        <dbReference type="Proteomes" id="UP000636479"/>
    </source>
</evidence>
<feature type="region of interest" description="Disordered" evidence="1">
    <location>
        <begin position="1"/>
        <end position="43"/>
    </location>
</feature>
<gene>
    <name evidence="2" type="ORF">MIND_01419300</name>
</gene>
<evidence type="ECO:0000313" key="2">
    <source>
        <dbReference type="EMBL" id="KAF7288741.1"/>
    </source>
</evidence>
<proteinExistence type="predicted"/>
<dbReference type="RefSeq" id="XP_037212963.1">
    <property type="nucleotide sequence ID" value="XM_037370582.1"/>
</dbReference>
<evidence type="ECO:0000256" key="1">
    <source>
        <dbReference type="SAM" id="MobiDB-lite"/>
    </source>
</evidence>
<feature type="compositionally biased region" description="Polar residues" evidence="1">
    <location>
        <begin position="29"/>
        <end position="39"/>
    </location>
</feature>
<keyword evidence="3" id="KW-1185">Reference proteome</keyword>
<feature type="region of interest" description="Disordered" evidence="1">
    <location>
        <begin position="75"/>
        <end position="96"/>
    </location>
</feature>
<dbReference type="AlphaFoldDB" id="A0A8H6RXH9"/>
<protein>
    <submittedName>
        <fullName evidence="2">Uncharacterized protein</fullName>
    </submittedName>
</protein>